<dbReference type="Pfam" id="PF10091">
    <property type="entry name" value="Glycoamylase"/>
    <property type="match status" value="1"/>
</dbReference>
<evidence type="ECO:0008006" key="5">
    <source>
        <dbReference type="Google" id="ProtNLM"/>
    </source>
</evidence>
<gene>
    <name evidence="3" type="ORF">GCM10009858_37640</name>
</gene>
<proteinExistence type="predicted"/>
<dbReference type="Proteomes" id="UP001500730">
    <property type="component" value="Unassembled WGS sequence"/>
</dbReference>
<dbReference type="Pfam" id="PF11329">
    <property type="entry name" value="DUF3131"/>
    <property type="match status" value="1"/>
</dbReference>
<comment type="caution">
    <text evidence="3">The sequence shown here is derived from an EMBL/GenBank/DDBJ whole genome shotgun (WGS) entry which is preliminary data.</text>
</comment>
<keyword evidence="4" id="KW-1185">Reference proteome</keyword>
<dbReference type="EMBL" id="BAAARE010000019">
    <property type="protein sequence ID" value="GAA2495938.1"/>
    <property type="molecule type" value="Genomic_DNA"/>
</dbReference>
<dbReference type="InterPro" id="IPR019282">
    <property type="entry name" value="Glycoamylase-like_cons_dom"/>
</dbReference>
<sequence length="433" mass="46967">MPSRTLLLRWAADTWRSFEAMTDPDTGLPTDSIADSLDPATRSGYTSPTNIGGLLWCTVAARDLGLVAVDEAHDRLALLLGTLAGMEVHDESGMFFNWYDDRTGALMRRMPDSGHEVHQFLSSVDNGWLAAGLMVVAAAEPRLSGPAHAVLDRMHFGVFHDAAAGPEGPGGRLTGGFWVDDPGQETRRASFVTGHAEVLHTRHHYDLLDSEPRIASYVGIAHGQIPPEHYAALDAPLRHYRGRDVVPTFGGSMFEALMPTIFVPEAAWAPDTWGVNEARTVALQREYALDEKGYGYWGFSPSACPGEGYSVFGVPPIAWETDGYPSERDGEVVVTPHASAMALMVEPEASADNLVRIERDLGAYGPGGFIDAVDTRTGRHARRHLSLDQSMVLGSLANVLADDCLRRWFATPEVEAVLRPVVAARDMPLTGPA</sequence>
<evidence type="ECO:0000259" key="2">
    <source>
        <dbReference type="Pfam" id="PF11329"/>
    </source>
</evidence>
<protein>
    <recommendedName>
        <fullName evidence="5">Glycoamylase-like domain-containing protein</fullName>
    </recommendedName>
</protein>
<name>A0ABP5ZJ35_9MICO</name>
<dbReference type="Gene3D" id="1.50.10.140">
    <property type="match status" value="1"/>
</dbReference>
<feature type="domain" description="DUF3131" evidence="2">
    <location>
        <begin position="9"/>
        <end position="153"/>
    </location>
</feature>
<evidence type="ECO:0000313" key="3">
    <source>
        <dbReference type="EMBL" id="GAA2495938.1"/>
    </source>
</evidence>
<evidence type="ECO:0000259" key="1">
    <source>
        <dbReference type="Pfam" id="PF10091"/>
    </source>
</evidence>
<organism evidence="3 4">
    <name type="scientific">Terrabacter carboxydivorans</name>
    <dbReference type="NCBI Taxonomy" id="619730"/>
    <lineage>
        <taxon>Bacteria</taxon>
        <taxon>Bacillati</taxon>
        <taxon>Actinomycetota</taxon>
        <taxon>Actinomycetes</taxon>
        <taxon>Micrococcales</taxon>
        <taxon>Intrasporangiaceae</taxon>
        <taxon>Terrabacter</taxon>
    </lineage>
</organism>
<dbReference type="RefSeq" id="WP_344256592.1">
    <property type="nucleotide sequence ID" value="NZ_BAAARE010000019.1"/>
</dbReference>
<feature type="domain" description="Glycoamylase-like" evidence="1">
    <location>
        <begin position="210"/>
        <end position="409"/>
    </location>
</feature>
<evidence type="ECO:0000313" key="4">
    <source>
        <dbReference type="Proteomes" id="UP001500730"/>
    </source>
</evidence>
<accession>A0ABP5ZJ35</accession>
<dbReference type="InterPro" id="IPR021478">
    <property type="entry name" value="DUF3131"/>
</dbReference>
<reference evidence="4" key="1">
    <citation type="journal article" date="2019" name="Int. J. Syst. Evol. Microbiol.">
        <title>The Global Catalogue of Microorganisms (GCM) 10K type strain sequencing project: providing services to taxonomists for standard genome sequencing and annotation.</title>
        <authorList>
            <consortium name="The Broad Institute Genomics Platform"/>
            <consortium name="The Broad Institute Genome Sequencing Center for Infectious Disease"/>
            <person name="Wu L."/>
            <person name="Ma J."/>
        </authorList>
    </citation>
    <scope>NUCLEOTIDE SEQUENCE [LARGE SCALE GENOMIC DNA]</scope>
    <source>
        <strain evidence="4">JCM 16259</strain>
    </source>
</reference>